<proteinExistence type="predicted"/>
<dbReference type="Proteomes" id="UP000887569">
    <property type="component" value="Unplaced"/>
</dbReference>
<accession>A0A915A5M7</accession>
<sequence length="79" mass="9115">ALQRMCWSVGLLVHGKRFLWYEETENLARKYVGHCVKANEVVATSLAKRWTLRCRTDNQETSSSLSERIATPFATTELR</sequence>
<protein>
    <submittedName>
        <fullName evidence="2">Uncharacterized protein</fullName>
    </submittedName>
</protein>
<name>A0A915A5M7_PARUN</name>
<organism evidence="1 2">
    <name type="scientific">Parascaris univalens</name>
    <name type="common">Nematode worm</name>
    <dbReference type="NCBI Taxonomy" id="6257"/>
    <lineage>
        <taxon>Eukaryota</taxon>
        <taxon>Metazoa</taxon>
        <taxon>Ecdysozoa</taxon>
        <taxon>Nematoda</taxon>
        <taxon>Chromadorea</taxon>
        <taxon>Rhabditida</taxon>
        <taxon>Spirurina</taxon>
        <taxon>Ascaridomorpha</taxon>
        <taxon>Ascaridoidea</taxon>
        <taxon>Ascarididae</taxon>
        <taxon>Parascaris</taxon>
    </lineage>
</organism>
<reference evidence="2" key="1">
    <citation type="submission" date="2022-11" db="UniProtKB">
        <authorList>
            <consortium name="WormBaseParasite"/>
        </authorList>
    </citation>
    <scope>IDENTIFICATION</scope>
</reference>
<evidence type="ECO:0000313" key="2">
    <source>
        <dbReference type="WBParaSite" id="PgR001X_g262_t01"/>
    </source>
</evidence>
<keyword evidence="1" id="KW-1185">Reference proteome</keyword>
<evidence type="ECO:0000313" key="1">
    <source>
        <dbReference type="Proteomes" id="UP000887569"/>
    </source>
</evidence>
<dbReference type="AlphaFoldDB" id="A0A915A5M7"/>
<dbReference type="WBParaSite" id="PgR001X_g262_t01">
    <property type="protein sequence ID" value="PgR001X_g262_t01"/>
    <property type="gene ID" value="PgR001X_g262"/>
</dbReference>